<dbReference type="FunFam" id="3.30.40.10:FF:000033">
    <property type="entry name" value="Polycomb group RING finger protein 3"/>
    <property type="match status" value="1"/>
</dbReference>
<evidence type="ECO:0000256" key="5">
    <source>
        <dbReference type="ARBA" id="ARBA00023242"/>
    </source>
</evidence>
<dbReference type="GO" id="GO:0008270">
    <property type="term" value="F:zinc ion binding"/>
    <property type="evidence" value="ECO:0007669"/>
    <property type="project" value="UniProtKB-KW"/>
</dbReference>
<name>A0A131YJ64_RHIAP</name>
<evidence type="ECO:0000259" key="8">
    <source>
        <dbReference type="PROSITE" id="PS50089"/>
    </source>
</evidence>
<dbReference type="SMART" id="SM00184">
    <property type="entry name" value="RING"/>
    <property type="match status" value="1"/>
</dbReference>
<dbReference type="InterPro" id="IPR032443">
    <property type="entry name" value="RAWUL"/>
</dbReference>
<comment type="subcellular location">
    <subcellularLocation>
        <location evidence="1">Nucleus</location>
    </subcellularLocation>
</comment>
<feature type="compositionally biased region" description="Polar residues" evidence="7">
    <location>
        <begin position="540"/>
        <end position="554"/>
    </location>
</feature>
<proteinExistence type="predicted"/>
<dbReference type="PROSITE" id="PS50089">
    <property type="entry name" value="ZF_RING_2"/>
    <property type="match status" value="1"/>
</dbReference>
<dbReference type="InterPro" id="IPR001841">
    <property type="entry name" value="Znf_RING"/>
</dbReference>
<dbReference type="GO" id="GO:0035102">
    <property type="term" value="C:PRC1 complex"/>
    <property type="evidence" value="ECO:0007669"/>
    <property type="project" value="TreeGrafter"/>
</dbReference>
<feature type="compositionally biased region" description="Polar residues" evidence="7">
    <location>
        <begin position="313"/>
        <end position="348"/>
    </location>
</feature>
<feature type="compositionally biased region" description="Polar residues" evidence="7">
    <location>
        <begin position="265"/>
        <end position="282"/>
    </location>
</feature>
<dbReference type="SUPFAM" id="SSF57850">
    <property type="entry name" value="RING/U-box"/>
    <property type="match status" value="1"/>
</dbReference>
<evidence type="ECO:0000256" key="7">
    <source>
        <dbReference type="SAM" id="MobiDB-lite"/>
    </source>
</evidence>
<feature type="compositionally biased region" description="Polar residues" evidence="7">
    <location>
        <begin position="378"/>
        <end position="403"/>
    </location>
</feature>
<protein>
    <submittedName>
        <fullName evidence="9">Polycomb group RING finger protein 4</fullName>
    </submittedName>
</protein>
<sequence>MQGAGRKKLVEINPHLTCVLCNGYFIDATTIIECLHSFCKTCIVKYLEKNKLCPVCDAQVHKTRPLLNIRSDQTLQDIVYKLVPGLFRNEMARRRQFYDSLSPSESSAKPTSSEGRGDVRNVERLIFNRDDMISVSLEYSARDILPIRPLLLGPPPPESQECPPGSRRYLLCPGGFTVGHLKKFLRAKFGLSKNHEVDVMYMHDHLLDEYSLMDLAYIYSWRRNAPMRLLYRFPVLPPSLMSSNSKADDVVPVPPDEGISIFIQSTASQQATDVPSTGTVASNKRGHASSTDASANSNAVCTTINPDHVTTASANCSDKGSPSANLSSTINHVNSDPSQNKTSLSNKDGSAVHSAANSIKPAEPVSVKAESSPVKQPIETSPTKLPQNARSKQGSDNQLNSVHSMPPAGSPQPPPQKQQPLQSQHPPRSQQPPQSQQPPRSQQPASSQQSPQQSPQKQQPPQCQQLPQTQQSQSQQRRNPQIVKLSASMECTPCLPTAPRVTGVKPGVEQKVPSSANQPAAWLGRPPVSSPPASRVVTSGQRPGSKATTFSKTVPLSHRKNGLSTANGMHSNLRLILPAPAKPNGVTDSREVLPKASKANSRPSDSPGSPAKRPHLDSRPGKEAAVS</sequence>
<keyword evidence="2" id="KW-0479">Metal-binding</keyword>
<dbReference type="InterPro" id="IPR017907">
    <property type="entry name" value="Znf_RING_CS"/>
</dbReference>
<dbReference type="PROSITE" id="PS00518">
    <property type="entry name" value="ZF_RING_1"/>
    <property type="match status" value="1"/>
</dbReference>
<feature type="compositionally biased region" description="Low complexity" evidence="7">
    <location>
        <begin position="288"/>
        <end position="298"/>
    </location>
</feature>
<reference evidence="9" key="1">
    <citation type="journal article" date="2016" name="Ticks Tick Borne Dis.">
        <title>De novo assembly and annotation of the salivary gland transcriptome of Rhipicephalus appendiculatus male and female ticks during blood feeding.</title>
        <authorList>
            <person name="de Castro M.H."/>
            <person name="de Klerk D."/>
            <person name="Pienaar R."/>
            <person name="Latif A.A."/>
            <person name="Rees D.J."/>
            <person name="Mans B.J."/>
        </authorList>
    </citation>
    <scope>NUCLEOTIDE SEQUENCE</scope>
    <source>
        <tissue evidence="9">Salivary glands</tissue>
    </source>
</reference>
<dbReference type="EMBL" id="GEDV01009223">
    <property type="protein sequence ID" value="JAP79334.1"/>
    <property type="molecule type" value="Transcribed_RNA"/>
</dbReference>
<feature type="compositionally biased region" description="Polar residues" evidence="7">
    <location>
        <begin position="598"/>
        <end position="607"/>
    </location>
</feature>
<keyword evidence="3 6" id="KW-0863">Zinc-finger</keyword>
<feature type="region of interest" description="Disordered" evidence="7">
    <location>
        <begin position="265"/>
        <end position="298"/>
    </location>
</feature>
<accession>A0A131YJ64</accession>
<dbReference type="CDD" id="cd17082">
    <property type="entry name" value="RAWUL_PCGF2_like"/>
    <property type="match status" value="1"/>
</dbReference>
<dbReference type="PANTHER" id="PTHR10825:SF72">
    <property type="entry name" value="UBIQUITIN-LIKE DOMAIN-CONTAINING PROTEIN"/>
    <property type="match status" value="1"/>
</dbReference>
<dbReference type="GO" id="GO:1990841">
    <property type="term" value="F:promoter-specific chromatin binding"/>
    <property type="evidence" value="ECO:0007669"/>
    <property type="project" value="TreeGrafter"/>
</dbReference>
<evidence type="ECO:0000256" key="2">
    <source>
        <dbReference type="ARBA" id="ARBA00022723"/>
    </source>
</evidence>
<dbReference type="Gene3D" id="3.30.40.10">
    <property type="entry name" value="Zinc/RING finger domain, C3HC4 (zinc finger)"/>
    <property type="match status" value="1"/>
</dbReference>
<evidence type="ECO:0000256" key="4">
    <source>
        <dbReference type="ARBA" id="ARBA00022833"/>
    </source>
</evidence>
<dbReference type="AlphaFoldDB" id="A0A131YJ64"/>
<feature type="region of interest" description="Disordered" evidence="7">
    <location>
        <begin position="313"/>
        <end position="627"/>
    </location>
</feature>
<feature type="compositionally biased region" description="Basic and acidic residues" evidence="7">
    <location>
        <begin position="614"/>
        <end position="627"/>
    </location>
</feature>
<dbReference type="InterPro" id="IPR013083">
    <property type="entry name" value="Znf_RING/FYVE/PHD"/>
</dbReference>
<dbReference type="Gene3D" id="3.10.20.90">
    <property type="entry name" value="Phosphatidylinositol 3-kinase Catalytic Subunit, Chain A, domain 1"/>
    <property type="match status" value="1"/>
</dbReference>
<dbReference type="PANTHER" id="PTHR10825">
    <property type="entry name" value="RING FINGER DOMAIN-CONTAINING, POLYCOMB GROUP COMPONENT"/>
    <property type="match status" value="1"/>
</dbReference>
<feature type="domain" description="RING-type" evidence="8">
    <location>
        <begin position="18"/>
        <end position="57"/>
    </location>
</feature>
<dbReference type="GO" id="GO:0000122">
    <property type="term" value="P:negative regulation of transcription by RNA polymerase II"/>
    <property type="evidence" value="ECO:0007669"/>
    <property type="project" value="TreeGrafter"/>
</dbReference>
<evidence type="ECO:0000256" key="3">
    <source>
        <dbReference type="ARBA" id="ARBA00022771"/>
    </source>
</evidence>
<organism evidence="9">
    <name type="scientific">Rhipicephalus appendiculatus</name>
    <name type="common">Brown ear tick</name>
    <dbReference type="NCBI Taxonomy" id="34631"/>
    <lineage>
        <taxon>Eukaryota</taxon>
        <taxon>Metazoa</taxon>
        <taxon>Ecdysozoa</taxon>
        <taxon>Arthropoda</taxon>
        <taxon>Chelicerata</taxon>
        <taxon>Arachnida</taxon>
        <taxon>Acari</taxon>
        <taxon>Parasitiformes</taxon>
        <taxon>Ixodida</taxon>
        <taxon>Ixodoidea</taxon>
        <taxon>Ixodidae</taxon>
        <taxon>Rhipicephalinae</taxon>
        <taxon>Rhipicephalus</taxon>
        <taxon>Rhipicephalus</taxon>
    </lineage>
</organism>
<evidence type="ECO:0000313" key="9">
    <source>
        <dbReference type="EMBL" id="JAP79334.1"/>
    </source>
</evidence>
<feature type="compositionally biased region" description="Low complexity" evidence="7">
    <location>
        <begin position="418"/>
        <end position="481"/>
    </location>
</feature>
<evidence type="ECO:0000256" key="6">
    <source>
        <dbReference type="PROSITE-ProRule" id="PRU00175"/>
    </source>
</evidence>
<dbReference type="Pfam" id="PF13923">
    <property type="entry name" value="zf-C3HC4_2"/>
    <property type="match status" value="1"/>
</dbReference>
<feature type="compositionally biased region" description="Pro residues" evidence="7">
    <location>
        <begin position="408"/>
        <end position="417"/>
    </location>
</feature>
<keyword evidence="5" id="KW-0539">Nucleus</keyword>
<evidence type="ECO:0000256" key="1">
    <source>
        <dbReference type="ARBA" id="ARBA00004123"/>
    </source>
</evidence>
<dbReference type="Pfam" id="PF16207">
    <property type="entry name" value="RAWUL"/>
    <property type="match status" value="1"/>
</dbReference>
<keyword evidence="4" id="KW-0862">Zinc</keyword>